<protein>
    <submittedName>
        <fullName evidence="2">SprT-like family protein</fullName>
    </submittedName>
</protein>
<dbReference type="InterPro" id="IPR006640">
    <property type="entry name" value="SprT-like_domain"/>
</dbReference>
<dbReference type="AlphaFoldDB" id="A0A1I6KME4"/>
<dbReference type="OrthoDB" id="350006at2157"/>
<dbReference type="RefSeq" id="WP_089814571.1">
    <property type="nucleotide sequence ID" value="NZ_FOZK01000001.1"/>
</dbReference>
<accession>A0A1I6KME4</accession>
<sequence>MDADGVPEFDEIASHDALVDWSRAYAREARREWVLDVRLDLVEWEVSTRARRRAAAVKRPRLDDASVGDPYDWEDVEGSDGRPLPCTVSLTWDAFDEFSREEWQSTLRHELVHVEQYQRFGTTGHGKRFKRRAAEMETAVHCRTFAEPEWTFYCESCDEVTAHRYRECKLVREYDRYRSNCCEAPLRRTSPGD</sequence>
<dbReference type="GO" id="GO:0006950">
    <property type="term" value="P:response to stress"/>
    <property type="evidence" value="ECO:0007669"/>
    <property type="project" value="UniProtKB-ARBA"/>
</dbReference>
<organism evidence="2 3">
    <name type="scientific">Halomicrobium zhouii</name>
    <dbReference type="NCBI Taxonomy" id="767519"/>
    <lineage>
        <taxon>Archaea</taxon>
        <taxon>Methanobacteriati</taxon>
        <taxon>Methanobacteriota</taxon>
        <taxon>Stenosarchaea group</taxon>
        <taxon>Halobacteria</taxon>
        <taxon>Halobacteriales</taxon>
        <taxon>Haloarculaceae</taxon>
        <taxon>Halomicrobium</taxon>
    </lineage>
</organism>
<evidence type="ECO:0000313" key="3">
    <source>
        <dbReference type="Proteomes" id="UP000199062"/>
    </source>
</evidence>
<dbReference type="Proteomes" id="UP000199062">
    <property type="component" value="Unassembled WGS sequence"/>
</dbReference>
<reference evidence="2 3" key="1">
    <citation type="submission" date="2016-10" db="EMBL/GenBank/DDBJ databases">
        <authorList>
            <person name="de Groot N.N."/>
        </authorList>
    </citation>
    <scope>NUCLEOTIDE SEQUENCE [LARGE SCALE GENOMIC DNA]</scope>
    <source>
        <strain evidence="2 3">CGMCC 1.10457</strain>
    </source>
</reference>
<keyword evidence="3" id="KW-1185">Reference proteome</keyword>
<evidence type="ECO:0000313" key="2">
    <source>
        <dbReference type="EMBL" id="SFR92425.1"/>
    </source>
</evidence>
<evidence type="ECO:0000259" key="1">
    <source>
        <dbReference type="Pfam" id="PF10263"/>
    </source>
</evidence>
<gene>
    <name evidence="2" type="ORF">SAMN05216559_1070</name>
</gene>
<dbReference type="EMBL" id="FOZK01000001">
    <property type="protein sequence ID" value="SFR92425.1"/>
    <property type="molecule type" value="Genomic_DNA"/>
</dbReference>
<name>A0A1I6KME4_9EURY</name>
<dbReference type="Pfam" id="PF10263">
    <property type="entry name" value="SprT-like"/>
    <property type="match status" value="1"/>
</dbReference>
<proteinExistence type="predicted"/>
<feature type="domain" description="SprT-like" evidence="1">
    <location>
        <begin position="39"/>
        <end position="139"/>
    </location>
</feature>